<dbReference type="InterPro" id="IPR036520">
    <property type="entry name" value="UPF0759_sf"/>
</dbReference>
<keyword evidence="2" id="KW-1185">Reference proteome</keyword>
<dbReference type="InterPro" id="IPR002763">
    <property type="entry name" value="DUF72"/>
</dbReference>
<dbReference type="AlphaFoldDB" id="A0A969TXJ5"/>
<accession>A0A969TXJ5</accession>
<comment type="caution">
    <text evidence="1">The sequence shown here is derived from an EMBL/GenBank/DDBJ whole genome shotgun (WGS) entry which is preliminary data.</text>
</comment>
<proteinExistence type="predicted"/>
<dbReference type="Gene3D" id="3.20.20.410">
    <property type="entry name" value="Protein of unknown function UPF0759"/>
    <property type="match status" value="1"/>
</dbReference>
<dbReference type="RefSeq" id="WP_168007615.1">
    <property type="nucleotide sequence ID" value="NZ_JAATHJ010000019.1"/>
</dbReference>
<dbReference type="PANTHER" id="PTHR30348">
    <property type="entry name" value="UNCHARACTERIZED PROTEIN YECE"/>
    <property type="match status" value="1"/>
</dbReference>
<protein>
    <submittedName>
        <fullName evidence="1">DUF72 domain-containing protein</fullName>
    </submittedName>
</protein>
<dbReference type="PANTHER" id="PTHR30348:SF13">
    <property type="entry name" value="UPF0759 PROTEIN YUNF"/>
    <property type="match status" value="1"/>
</dbReference>
<evidence type="ECO:0000313" key="1">
    <source>
        <dbReference type="EMBL" id="NJP38289.1"/>
    </source>
</evidence>
<dbReference type="EMBL" id="JAATHJ010000019">
    <property type="protein sequence ID" value="NJP38289.1"/>
    <property type="molecule type" value="Genomic_DNA"/>
</dbReference>
<reference evidence="1 2" key="1">
    <citation type="submission" date="2020-03" db="EMBL/GenBank/DDBJ databases">
        <title>Assessment of the enzymatic potential of alkaline-tolerant lipase obtained from Bacillus luteus H11 (technogenic soil) for the bioremediation of saline soils contaminated with petroleum substances.</title>
        <authorList>
            <person name="Kalwasinska A."/>
        </authorList>
    </citation>
    <scope>NUCLEOTIDE SEQUENCE [LARGE SCALE GENOMIC DNA]</scope>
    <source>
        <strain evidence="1 2">H11</strain>
    </source>
</reference>
<gene>
    <name evidence="1" type="ORF">HCN83_11905</name>
</gene>
<dbReference type="Proteomes" id="UP000752012">
    <property type="component" value="Unassembled WGS sequence"/>
</dbReference>
<evidence type="ECO:0000313" key="2">
    <source>
        <dbReference type="Proteomes" id="UP000752012"/>
    </source>
</evidence>
<dbReference type="SUPFAM" id="SSF117396">
    <property type="entry name" value="TM1631-like"/>
    <property type="match status" value="1"/>
</dbReference>
<dbReference type="Pfam" id="PF01904">
    <property type="entry name" value="DUF72"/>
    <property type="match status" value="1"/>
</dbReference>
<name>A0A969TXJ5_9BACI</name>
<organism evidence="1 2">
    <name type="scientific">Alkalicoccus luteus</name>
    <dbReference type="NCBI Taxonomy" id="1237094"/>
    <lineage>
        <taxon>Bacteria</taxon>
        <taxon>Bacillati</taxon>
        <taxon>Bacillota</taxon>
        <taxon>Bacilli</taxon>
        <taxon>Bacillales</taxon>
        <taxon>Bacillaceae</taxon>
        <taxon>Alkalicoccus</taxon>
    </lineage>
</organism>
<sequence length="288" mass="33171">MGRIDVGLTGWGDHDSLYEDLPSKASKLEAYAGHFPAVELDSSFYAVPPAKNIQKWISETPVGFQFIPKAYQGMTGHQRGKNPFDSREEMLEAFRLAFKPMLEAGKLAYVLCQFPPWFDCTQKHVQYIKWLREELRLFPAALEFRHASWYEEAYKEKTLDYMKQDNWIHSVCDEPQIGERSIPWVGEATQEDHTLVRLHGRNKAAWQKPAPGQKWREVRYLYDYNEEELHDILEKIQELTNQSRTVTVVFNNNSGGHAAGNAKRLQKMAGLPVKGPAPKQLGLFDNED</sequence>